<protein>
    <submittedName>
        <fullName evidence="1">Uncharacterized protein</fullName>
    </submittedName>
</protein>
<sequence>MRTYNKVIQKIIDHYGYGQPIDFEQANRDFMEGYVFSYKNFKKNKYDFRLFYGVLTDVQSNESHHIAAKNLLFQGNPLCWKYFERTALFWTMAHAADEYIDHIRDAFYYALYMERNDLLKILIEKSIDYLNMDVYKTSKEHKNQQVYPSTQLLHFLVEKWLGHNPVKERVFIFGKEGYGIYQQLIDHWNDYSVLPASYWNELCDHHLNSVGVQRAEKREYEEFLGPGLIPMEFINLFKVRRKLGLDVPVIHHPLFETPMAVEPLIPSGYDERFDVKYQLVIQTIKTQKQYNYTDIEKIIREEYGDGEFFY</sequence>
<accession>A0A847RGA9</accession>
<dbReference type="AlphaFoldDB" id="A0A847RGA9"/>
<dbReference type="EMBL" id="JABAIA010000002">
    <property type="protein sequence ID" value="NLR66079.1"/>
    <property type="molecule type" value="Genomic_DNA"/>
</dbReference>
<evidence type="ECO:0000313" key="2">
    <source>
        <dbReference type="Proteomes" id="UP000570474"/>
    </source>
</evidence>
<keyword evidence="2" id="KW-1185">Reference proteome</keyword>
<dbReference type="RefSeq" id="WP_168872031.1">
    <property type="nucleotide sequence ID" value="NZ_JABAIA010000002.1"/>
</dbReference>
<proteinExistence type="predicted"/>
<reference evidence="1 2" key="1">
    <citation type="submission" date="2020-04" db="EMBL/GenBank/DDBJ databases">
        <authorList>
            <person name="Yin C."/>
        </authorList>
    </citation>
    <scope>NUCLEOTIDE SEQUENCE [LARGE SCALE GENOMIC DNA]</scope>
    <source>
        <strain evidence="1 2">Ae27</strain>
    </source>
</reference>
<gene>
    <name evidence="1" type="ORF">HGH92_17360</name>
</gene>
<evidence type="ECO:0000313" key="1">
    <source>
        <dbReference type="EMBL" id="NLR66079.1"/>
    </source>
</evidence>
<dbReference type="Proteomes" id="UP000570474">
    <property type="component" value="Unassembled WGS sequence"/>
</dbReference>
<comment type="caution">
    <text evidence="1">The sequence shown here is derived from an EMBL/GenBank/DDBJ whole genome shotgun (WGS) entry which is preliminary data.</text>
</comment>
<name>A0A847RGA9_9BACT</name>
<organism evidence="1 2">
    <name type="scientific">Chitinophaga varians</name>
    <dbReference type="NCBI Taxonomy" id="2202339"/>
    <lineage>
        <taxon>Bacteria</taxon>
        <taxon>Pseudomonadati</taxon>
        <taxon>Bacteroidota</taxon>
        <taxon>Chitinophagia</taxon>
        <taxon>Chitinophagales</taxon>
        <taxon>Chitinophagaceae</taxon>
        <taxon>Chitinophaga</taxon>
    </lineage>
</organism>